<dbReference type="PANTHER" id="PTHR30212:SF2">
    <property type="entry name" value="PROTEIN YIIM"/>
    <property type="match status" value="1"/>
</dbReference>
<dbReference type="PATRIC" id="fig|1217690.3.peg.2272"/>
<evidence type="ECO:0000313" key="3">
    <source>
        <dbReference type="Proteomes" id="UP000014041"/>
    </source>
</evidence>
<dbReference type="CDD" id="cd06185">
    <property type="entry name" value="PDR_like"/>
    <property type="match status" value="1"/>
</dbReference>
<dbReference type="CDD" id="cd00207">
    <property type="entry name" value="fer2"/>
    <property type="match status" value="1"/>
</dbReference>
<dbReference type="InterPro" id="IPR006058">
    <property type="entry name" value="2Fe2S_fd_BS"/>
</dbReference>
<dbReference type="AlphaFoldDB" id="R8Y1V0"/>
<dbReference type="InterPro" id="IPR012675">
    <property type="entry name" value="Beta-grasp_dom_sf"/>
</dbReference>
<dbReference type="PANTHER" id="PTHR30212">
    <property type="entry name" value="PROTEIN YIIM"/>
    <property type="match status" value="1"/>
</dbReference>
<dbReference type="InterPro" id="IPR052353">
    <property type="entry name" value="Benzoxazolinone_Detox_Enz"/>
</dbReference>
<dbReference type="EMBL" id="APQJ01000008">
    <property type="protein sequence ID" value="EOQ63189.1"/>
    <property type="molecule type" value="Genomic_DNA"/>
</dbReference>
<protein>
    <recommendedName>
        <fullName evidence="1">2Fe-2S ferredoxin-type domain-containing protein</fullName>
    </recommendedName>
</protein>
<accession>R8Y1V0</accession>
<evidence type="ECO:0000259" key="1">
    <source>
        <dbReference type="PROSITE" id="PS51085"/>
    </source>
</evidence>
<dbReference type="SUPFAM" id="SSF54292">
    <property type="entry name" value="2Fe-2S ferredoxin-like"/>
    <property type="match status" value="1"/>
</dbReference>
<proteinExistence type="predicted"/>
<dbReference type="InterPro" id="IPR039261">
    <property type="entry name" value="FNR_nucleotide-bd"/>
</dbReference>
<sequence length="223" mass="24942">MINLLIFKNLFPLAEIGNKHILIAGGIGIAPFLPQMDELAARGTEFELHYAYRSPEHAALLDELKQKHVEHMFSYVDSEGCALNLDELISSQPKGSHVYGPKPMIDAVIDCCNKHRYRDEYIHWEQFASTVPEDGEAFTVVLAKSNQEIEVQSNQTILQAIETLNIDVECLCREGVCGTCETAILEGEAEHFDQYLSDAEKASQKSMMICVSRAKGKKLVLNL</sequence>
<dbReference type="Proteomes" id="UP000014041">
    <property type="component" value="Unassembled WGS sequence"/>
</dbReference>
<reference evidence="2 3" key="1">
    <citation type="submission" date="2013-02" db="EMBL/GenBank/DDBJ databases">
        <title>The Genome Sequence of Acinetobacter sp. ANC 3811.</title>
        <authorList>
            <consortium name="The Broad Institute Genome Sequencing Platform"/>
            <consortium name="The Broad Institute Genome Sequencing Center for Infectious Disease"/>
            <person name="Cerqueira G."/>
            <person name="Feldgarden M."/>
            <person name="Courvalin P."/>
            <person name="Perichon B."/>
            <person name="Grillot-Courvalin C."/>
            <person name="Clermont D."/>
            <person name="Rocha E."/>
            <person name="Yoon E.-J."/>
            <person name="Nemec A."/>
            <person name="Walker B."/>
            <person name="Young S.K."/>
            <person name="Zeng Q."/>
            <person name="Gargeya S."/>
            <person name="Fitzgerald M."/>
            <person name="Haas B."/>
            <person name="Abouelleil A."/>
            <person name="Alvarado L."/>
            <person name="Arachchi H.M."/>
            <person name="Berlin A.M."/>
            <person name="Chapman S.B."/>
            <person name="Dewar J."/>
            <person name="Goldberg J."/>
            <person name="Griggs A."/>
            <person name="Gujja S."/>
            <person name="Hansen M."/>
            <person name="Howarth C."/>
            <person name="Imamovic A."/>
            <person name="Larimer J."/>
            <person name="McCowan C."/>
            <person name="Murphy C."/>
            <person name="Neiman D."/>
            <person name="Pearson M."/>
            <person name="Priest M."/>
            <person name="Roberts A."/>
            <person name="Saif S."/>
            <person name="Shea T."/>
            <person name="Sisk P."/>
            <person name="Sykes S."/>
            <person name="Wortman J."/>
            <person name="Nusbaum C."/>
            <person name="Birren B."/>
        </authorList>
    </citation>
    <scope>NUCLEOTIDE SEQUENCE [LARGE SCALE GENOMIC DNA]</scope>
    <source>
        <strain evidence="2 3">ANC 3811</strain>
    </source>
</reference>
<dbReference type="HOGENOM" id="CLU_003827_17_1_6"/>
<gene>
    <name evidence="2" type="ORF">F935_02283</name>
</gene>
<dbReference type="SUPFAM" id="SSF52343">
    <property type="entry name" value="Ferredoxin reductase-like, C-terminal NADP-linked domain"/>
    <property type="match status" value="1"/>
</dbReference>
<evidence type="ECO:0000313" key="2">
    <source>
        <dbReference type="EMBL" id="EOQ63189.1"/>
    </source>
</evidence>
<dbReference type="GO" id="GO:0051537">
    <property type="term" value="F:2 iron, 2 sulfur cluster binding"/>
    <property type="evidence" value="ECO:0007669"/>
    <property type="project" value="InterPro"/>
</dbReference>
<dbReference type="PROSITE" id="PS51085">
    <property type="entry name" value="2FE2S_FER_2"/>
    <property type="match status" value="1"/>
</dbReference>
<organism evidence="2 3">
    <name type="scientific">Acinetobacter calcoaceticus ANC 3811</name>
    <dbReference type="NCBI Taxonomy" id="1217690"/>
    <lineage>
        <taxon>Bacteria</taxon>
        <taxon>Pseudomonadati</taxon>
        <taxon>Pseudomonadota</taxon>
        <taxon>Gammaproteobacteria</taxon>
        <taxon>Moraxellales</taxon>
        <taxon>Moraxellaceae</taxon>
        <taxon>Acinetobacter</taxon>
        <taxon>Acinetobacter calcoaceticus/baumannii complex</taxon>
    </lineage>
</organism>
<name>R8Y1V0_ACICA</name>
<dbReference type="InterPro" id="IPR001041">
    <property type="entry name" value="2Fe-2S_ferredoxin-type"/>
</dbReference>
<dbReference type="PROSITE" id="PS00197">
    <property type="entry name" value="2FE2S_FER_1"/>
    <property type="match status" value="1"/>
</dbReference>
<dbReference type="Gene3D" id="3.40.50.80">
    <property type="entry name" value="Nucleotide-binding domain of ferredoxin-NADP reductase (FNR) module"/>
    <property type="match status" value="1"/>
</dbReference>
<dbReference type="Pfam" id="PF00111">
    <property type="entry name" value="Fer2"/>
    <property type="match status" value="1"/>
</dbReference>
<dbReference type="PRINTS" id="PR00409">
    <property type="entry name" value="PHDIOXRDTASE"/>
</dbReference>
<comment type="caution">
    <text evidence="2">The sequence shown here is derived from an EMBL/GenBank/DDBJ whole genome shotgun (WGS) entry which is preliminary data.</text>
</comment>
<dbReference type="InterPro" id="IPR036010">
    <property type="entry name" value="2Fe-2S_ferredoxin-like_sf"/>
</dbReference>
<feature type="domain" description="2Fe-2S ferredoxin-type" evidence="1">
    <location>
        <begin position="138"/>
        <end position="223"/>
    </location>
</feature>
<dbReference type="Gene3D" id="3.10.20.30">
    <property type="match status" value="1"/>
</dbReference>